<dbReference type="AlphaFoldDB" id="A0A9P7YYH7"/>
<organism evidence="1 2">
    <name type="scientific">Calycina marina</name>
    <dbReference type="NCBI Taxonomy" id="1763456"/>
    <lineage>
        <taxon>Eukaryota</taxon>
        <taxon>Fungi</taxon>
        <taxon>Dikarya</taxon>
        <taxon>Ascomycota</taxon>
        <taxon>Pezizomycotina</taxon>
        <taxon>Leotiomycetes</taxon>
        <taxon>Helotiales</taxon>
        <taxon>Pezizellaceae</taxon>
        <taxon>Calycina</taxon>
    </lineage>
</organism>
<evidence type="ECO:0000313" key="1">
    <source>
        <dbReference type="EMBL" id="KAG9241458.1"/>
    </source>
</evidence>
<name>A0A9P7YYH7_9HELO</name>
<evidence type="ECO:0000313" key="2">
    <source>
        <dbReference type="Proteomes" id="UP000887226"/>
    </source>
</evidence>
<sequence length="502" mass="56952">MSGFDDLNQNVFGLVALIALQYFSTADGYRRCADSVMGLWAEGTHRRLRAKMFRVEVVFEIPVLFMASPNNKRGPIAGRDVMATKVLQPKDQAIKASWVNLLAALQREECDSRKWDESDLLNSPRGIGIEPPKYNCVVCLQGKTRSWDFIPDATTKPYATSTMCHLIEMISMLGMYWKAFDQVAWNLRAEGNGFILTSTIIHGLGVMVVFAITEKSTFTNKRVIPDEQVLKELAFGIVPNIFSDDQYLENQKEAQSLDLIFGTHGVDEETLEALGCSAGTLRKWSKINKHIFSMSFEIIGMLGQVLRIRGSSFRMNQGRKASWKMTTLIEVFQRHLSKLIDEEHLKANNRATDIFERWGKILHLGDCTDETQLNIECREAIHEAVDAIDKYLLTLNQTDLLGVVVAHITHVVDVLEDPNSSLNIIALTDAHKEETLITYYFDKIRPNVMHLPTDEDKEAKSTIWIALVFRMLCWFLLHDFDKGDVRIVPAEMKGSRMPVFIG</sequence>
<dbReference type="EMBL" id="MU254209">
    <property type="protein sequence ID" value="KAG9241458.1"/>
    <property type="molecule type" value="Genomic_DNA"/>
</dbReference>
<keyword evidence="2" id="KW-1185">Reference proteome</keyword>
<reference evidence="1" key="1">
    <citation type="journal article" date="2021" name="IMA Fungus">
        <title>Genomic characterization of three marine fungi, including Emericellopsis atlantica sp. nov. with signatures of a generalist lifestyle and marine biomass degradation.</title>
        <authorList>
            <person name="Hagestad O.C."/>
            <person name="Hou L."/>
            <person name="Andersen J.H."/>
            <person name="Hansen E.H."/>
            <person name="Altermark B."/>
            <person name="Li C."/>
            <person name="Kuhnert E."/>
            <person name="Cox R.J."/>
            <person name="Crous P.W."/>
            <person name="Spatafora J.W."/>
            <person name="Lail K."/>
            <person name="Amirebrahimi M."/>
            <person name="Lipzen A."/>
            <person name="Pangilinan J."/>
            <person name="Andreopoulos W."/>
            <person name="Hayes R.D."/>
            <person name="Ng V."/>
            <person name="Grigoriev I.V."/>
            <person name="Jackson S.A."/>
            <person name="Sutton T.D.S."/>
            <person name="Dobson A.D.W."/>
            <person name="Rama T."/>
        </authorList>
    </citation>
    <scope>NUCLEOTIDE SEQUENCE</scope>
    <source>
        <strain evidence="1">TRa3180A</strain>
    </source>
</reference>
<proteinExistence type="predicted"/>
<dbReference type="OrthoDB" id="5227693at2759"/>
<comment type="caution">
    <text evidence="1">The sequence shown here is derived from an EMBL/GenBank/DDBJ whole genome shotgun (WGS) entry which is preliminary data.</text>
</comment>
<accession>A0A9P7YYH7</accession>
<gene>
    <name evidence="1" type="ORF">BJ878DRAFT_558047</name>
</gene>
<protein>
    <submittedName>
        <fullName evidence="1">Uncharacterized protein</fullName>
    </submittedName>
</protein>
<dbReference type="Proteomes" id="UP000887226">
    <property type="component" value="Unassembled WGS sequence"/>
</dbReference>